<keyword evidence="3" id="KW-0489">Methyltransferase</keyword>
<dbReference type="GO" id="GO:0032259">
    <property type="term" value="P:methylation"/>
    <property type="evidence" value="ECO:0007669"/>
    <property type="project" value="UniProtKB-KW"/>
</dbReference>
<keyword evidence="1 3" id="KW-0808">Transferase</keyword>
<reference evidence="4" key="1">
    <citation type="journal article" date="2016" name="Genome Announc.">
        <title>Complete genome sequence of Alkaliphilus metalliredigens strain QYMF, an alkaliphilic and metal-reducing bacterium isolated from borax-contaminated leachate ponds.</title>
        <authorList>
            <person name="Hwang C."/>
            <person name="Copeland A."/>
            <person name="Lucas S."/>
            <person name="Lapidus A."/>
            <person name="Barry K."/>
            <person name="Detter J.C."/>
            <person name="Glavina Del Rio T."/>
            <person name="Hammon N."/>
            <person name="Israni S."/>
            <person name="Dalin E."/>
            <person name="Tice H."/>
            <person name="Pitluck S."/>
            <person name="Chertkov O."/>
            <person name="Brettin T."/>
            <person name="Bruce D."/>
            <person name="Han C."/>
            <person name="Schmutz J."/>
            <person name="Larimer F."/>
            <person name="Land M.L."/>
            <person name="Hauser L."/>
            <person name="Kyrpides N."/>
            <person name="Mikhailova N."/>
            <person name="Ye Q."/>
            <person name="Zhou J."/>
            <person name="Richardson P."/>
            <person name="Fields M.W."/>
        </authorList>
    </citation>
    <scope>NUCLEOTIDE SEQUENCE [LARGE SCALE GENOMIC DNA]</scope>
    <source>
        <strain evidence="4">QYMF</strain>
    </source>
</reference>
<dbReference type="eggNOG" id="COG2227">
    <property type="taxonomic scope" value="Bacteria"/>
</dbReference>
<dbReference type="AlphaFoldDB" id="A6TNN5"/>
<dbReference type="STRING" id="293826.Amet_1626"/>
<dbReference type="Gene3D" id="3.40.50.150">
    <property type="entry name" value="Vaccinia Virus protein VP39"/>
    <property type="match status" value="1"/>
</dbReference>
<dbReference type="Pfam" id="PF13649">
    <property type="entry name" value="Methyltransf_25"/>
    <property type="match status" value="1"/>
</dbReference>
<dbReference type="HOGENOM" id="CLU_069129_5_0_9"/>
<evidence type="ECO:0000313" key="3">
    <source>
        <dbReference type="EMBL" id="ABR47803.1"/>
    </source>
</evidence>
<keyword evidence="4" id="KW-1185">Reference proteome</keyword>
<dbReference type="InterPro" id="IPR029063">
    <property type="entry name" value="SAM-dependent_MTases_sf"/>
</dbReference>
<name>A6TNN5_ALKMQ</name>
<dbReference type="RefSeq" id="WP_012062841.1">
    <property type="nucleotide sequence ID" value="NC_009633.1"/>
</dbReference>
<dbReference type="OrthoDB" id="9811589at2"/>
<accession>A6TNN5</accession>
<proteinExistence type="predicted"/>
<organism evidence="3 4">
    <name type="scientific">Alkaliphilus metalliredigens (strain QYMF)</name>
    <dbReference type="NCBI Taxonomy" id="293826"/>
    <lineage>
        <taxon>Bacteria</taxon>
        <taxon>Bacillati</taxon>
        <taxon>Bacillota</taxon>
        <taxon>Clostridia</taxon>
        <taxon>Peptostreptococcales</taxon>
        <taxon>Natronincolaceae</taxon>
        <taxon>Alkaliphilus</taxon>
    </lineage>
</organism>
<evidence type="ECO:0000313" key="4">
    <source>
        <dbReference type="Proteomes" id="UP000001572"/>
    </source>
</evidence>
<feature type="domain" description="Methyltransferase" evidence="2">
    <location>
        <begin position="42"/>
        <end position="137"/>
    </location>
</feature>
<dbReference type="CDD" id="cd02440">
    <property type="entry name" value="AdoMet_MTases"/>
    <property type="match status" value="1"/>
</dbReference>
<dbReference type="EMBL" id="CP000724">
    <property type="protein sequence ID" value="ABR47803.1"/>
    <property type="molecule type" value="Genomic_DNA"/>
</dbReference>
<dbReference type="Proteomes" id="UP000001572">
    <property type="component" value="Chromosome"/>
</dbReference>
<evidence type="ECO:0000259" key="2">
    <source>
        <dbReference type="Pfam" id="PF13649"/>
    </source>
</evidence>
<dbReference type="SUPFAM" id="SSF53335">
    <property type="entry name" value="S-adenosyl-L-methionine-dependent methyltransferases"/>
    <property type="match status" value="1"/>
</dbReference>
<dbReference type="KEGG" id="amt:Amet_1626"/>
<dbReference type="Gene3D" id="2.20.25.110">
    <property type="entry name" value="S-adenosyl-L-methionine-dependent methyltransferases"/>
    <property type="match status" value="1"/>
</dbReference>
<dbReference type="InterPro" id="IPR041698">
    <property type="entry name" value="Methyltransf_25"/>
</dbReference>
<dbReference type="PANTHER" id="PTHR43861">
    <property type="entry name" value="TRANS-ACONITATE 2-METHYLTRANSFERASE-RELATED"/>
    <property type="match status" value="1"/>
</dbReference>
<sequence length="250" mass="29468">MSEQYGEFAYLYDRLMEDVNYPQWIDYIEEIFKRENLTEKEVLELACGTGNITMPLAKRGYRITASDLSQDMLTVAHEKSLENHVDVVFVNQNMAEIEFHRQFPCILCLCDGINYVIEPEDLMDTYQGIYEHLQEGGLFIFDISSYYKLKYVLGEHTFGENLDDLVYLWENSFDEEDEIIEMNLTFFTQGKDKGQCYEKFEETHFQKAYQATHLVQMLKAVGFSQISTQEAFTFESVKEQTERIFFICKK</sequence>
<protein>
    <submittedName>
        <fullName evidence="3">Methyltransferase type 11</fullName>
    </submittedName>
</protein>
<dbReference type="GO" id="GO:0008168">
    <property type="term" value="F:methyltransferase activity"/>
    <property type="evidence" value="ECO:0007669"/>
    <property type="project" value="UniProtKB-KW"/>
</dbReference>
<gene>
    <name evidence="3" type="ordered locus">Amet_1626</name>
</gene>
<evidence type="ECO:0000256" key="1">
    <source>
        <dbReference type="ARBA" id="ARBA00022679"/>
    </source>
</evidence>